<feature type="domain" description="C2H2-type" evidence="1">
    <location>
        <begin position="36"/>
        <end position="57"/>
    </location>
</feature>
<evidence type="ECO:0000313" key="2">
    <source>
        <dbReference type="EMBL" id="VDO65505.1"/>
    </source>
</evidence>
<dbReference type="STRING" id="6290.A0A0N4WZY1"/>
<dbReference type="PROSITE" id="PS00028">
    <property type="entry name" value="ZINC_FINGER_C2H2_1"/>
    <property type="match status" value="1"/>
</dbReference>
<dbReference type="WBParaSite" id="HPLM_0001753001-mRNA-1">
    <property type="protein sequence ID" value="HPLM_0001753001-mRNA-1"/>
    <property type="gene ID" value="HPLM_0001753001"/>
</dbReference>
<dbReference type="AlphaFoldDB" id="A0A0N4WZY1"/>
<sequence>MWKNVLIEKGPPDKSEFALGSAVVEEEERRDVSSQCCLCEEVFKTHEELSQHCGIDHLNDGAMGRPQDYVFHNVSFQSSEDFEVDGAIMMYHECIRSRLHILEFSTDYIIQTMRKDYESKECKLYFVTKKDLWNVMTKYKLTPGLRDRDDITSLVLREQERNPSDEIRFFKKQDEPSGKGFVLG</sequence>
<evidence type="ECO:0000259" key="1">
    <source>
        <dbReference type="PROSITE" id="PS00028"/>
    </source>
</evidence>
<proteinExistence type="predicted"/>
<dbReference type="OrthoDB" id="5867259at2759"/>
<dbReference type="InterPro" id="IPR013087">
    <property type="entry name" value="Znf_C2H2_type"/>
</dbReference>
<evidence type="ECO:0000313" key="3">
    <source>
        <dbReference type="Proteomes" id="UP000268014"/>
    </source>
</evidence>
<accession>A0A0N4WZY1</accession>
<evidence type="ECO:0000313" key="4">
    <source>
        <dbReference type="WBParaSite" id="HPLM_0001753001-mRNA-1"/>
    </source>
</evidence>
<keyword evidence="3" id="KW-1185">Reference proteome</keyword>
<reference evidence="2 3" key="2">
    <citation type="submission" date="2018-11" db="EMBL/GenBank/DDBJ databases">
        <authorList>
            <consortium name="Pathogen Informatics"/>
        </authorList>
    </citation>
    <scope>NUCLEOTIDE SEQUENCE [LARGE SCALE GENOMIC DNA]</scope>
    <source>
        <strain evidence="2 3">MHpl1</strain>
    </source>
</reference>
<name>A0A0N4WZY1_HAEPC</name>
<dbReference type="EMBL" id="UZAF01020007">
    <property type="protein sequence ID" value="VDO65505.1"/>
    <property type="molecule type" value="Genomic_DNA"/>
</dbReference>
<reference evidence="4" key="1">
    <citation type="submission" date="2017-02" db="UniProtKB">
        <authorList>
            <consortium name="WormBaseParasite"/>
        </authorList>
    </citation>
    <scope>IDENTIFICATION</scope>
</reference>
<organism evidence="4">
    <name type="scientific">Haemonchus placei</name>
    <name type="common">Barber's pole worm</name>
    <dbReference type="NCBI Taxonomy" id="6290"/>
    <lineage>
        <taxon>Eukaryota</taxon>
        <taxon>Metazoa</taxon>
        <taxon>Ecdysozoa</taxon>
        <taxon>Nematoda</taxon>
        <taxon>Chromadorea</taxon>
        <taxon>Rhabditida</taxon>
        <taxon>Rhabditina</taxon>
        <taxon>Rhabditomorpha</taxon>
        <taxon>Strongyloidea</taxon>
        <taxon>Trichostrongylidae</taxon>
        <taxon>Haemonchus</taxon>
    </lineage>
</organism>
<dbReference type="Proteomes" id="UP000268014">
    <property type="component" value="Unassembled WGS sequence"/>
</dbReference>
<protein>
    <submittedName>
        <fullName evidence="4">C2H2-type domain-containing protein</fullName>
    </submittedName>
</protein>
<gene>
    <name evidence="2" type="ORF">HPLM_LOCUS17522</name>
</gene>